<reference evidence="5" key="1">
    <citation type="submission" date="2016-06" db="EMBL/GenBank/DDBJ databases">
        <title>Parallel loss of symbiosis genes in relatives of nitrogen-fixing non-legume Parasponia.</title>
        <authorList>
            <person name="Van Velzen R."/>
            <person name="Holmer R."/>
            <person name="Bu F."/>
            <person name="Rutten L."/>
            <person name="Van Zeijl A."/>
            <person name="Liu W."/>
            <person name="Santuari L."/>
            <person name="Cao Q."/>
            <person name="Sharma T."/>
            <person name="Shen D."/>
            <person name="Roswanjaya Y."/>
            <person name="Wardhani T."/>
            <person name="Kalhor M.S."/>
            <person name="Jansen J."/>
            <person name="Van den Hoogen J."/>
            <person name="Gungor B."/>
            <person name="Hartog M."/>
            <person name="Hontelez J."/>
            <person name="Verver J."/>
            <person name="Yang W.-C."/>
            <person name="Schijlen E."/>
            <person name="Repin R."/>
            <person name="Schilthuizen M."/>
            <person name="Schranz E."/>
            <person name="Heidstra R."/>
            <person name="Miyata K."/>
            <person name="Fedorova E."/>
            <person name="Kohlen W."/>
            <person name="Bisseling T."/>
            <person name="Smit S."/>
            <person name="Geurts R."/>
        </authorList>
    </citation>
    <scope>NUCLEOTIDE SEQUENCE [LARGE SCALE GENOMIC DNA]</scope>
    <source>
        <strain evidence="5">cv. RG33-2</strain>
    </source>
</reference>
<dbReference type="Pfam" id="PF13041">
    <property type="entry name" value="PPR_2"/>
    <property type="match status" value="1"/>
</dbReference>
<accession>A0A2P5DII8</accession>
<gene>
    <name evidence="4" type="ORF">TorRG33x02_250720</name>
</gene>
<sequence>MARVAPNLENEFRYFSISTSRRIFSLIFRSPPPFLFPVSLPKTIASPLSPPPVSVDSDRFRSKIVRNLPDSSISSTGSSAVSAPRIDLVSPHHLGGFRPFSASSGNGVSPSVALRVRNPSVERVRSKAFWKKAWEIVDLIKRGENDLESKLKQVNVSLRKDYVIQVLHLLSSEKVSALRFFNWIRDSRPGLCRNYDICSLVIDNCGRINDYESMICTFNEFNRGGICLTQKAFRFLPELALNEVYLRESVSQVVEILNAVGGTCRTSGVRSLIEMFSSLSSLEMAKFVMRITETKTAYYNIMIRETCRECDLEGSRALVREMRRVGCEPNITSYNLVISNICKNGESALDFLKEMDCSPDEMTFEIIISHSCKVGHFDFALELLDRMILRGLEPRLTTHAAFVSNYFKLQRYEEAHKYVINASFKHRNTSNLVYSLLAGLYLNEGNLASALSIFSEMIERGLRPSYRVYTRLLKGLQRSGRDDEARELEMRFSSLSPQTITKTG</sequence>
<dbReference type="STRING" id="63057.A0A2P5DII8"/>
<evidence type="ECO:0000256" key="2">
    <source>
        <dbReference type="ARBA" id="ARBA00022737"/>
    </source>
</evidence>
<dbReference type="PANTHER" id="PTHR47936">
    <property type="entry name" value="PPR_LONG DOMAIN-CONTAINING PROTEIN"/>
    <property type="match status" value="1"/>
</dbReference>
<evidence type="ECO:0000313" key="4">
    <source>
        <dbReference type="EMBL" id="PON73096.1"/>
    </source>
</evidence>
<evidence type="ECO:0000256" key="1">
    <source>
        <dbReference type="ARBA" id="ARBA00007626"/>
    </source>
</evidence>
<dbReference type="NCBIfam" id="TIGR00756">
    <property type="entry name" value="PPR"/>
    <property type="match status" value="3"/>
</dbReference>
<dbReference type="InParanoid" id="A0A2P5DII8"/>
<dbReference type="AlphaFoldDB" id="A0A2P5DII8"/>
<organism evidence="4 5">
    <name type="scientific">Trema orientale</name>
    <name type="common">Charcoal tree</name>
    <name type="synonym">Celtis orientalis</name>
    <dbReference type="NCBI Taxonomy" id="63057"/>
    <lineage>
        <taxon>Eukaryota</taxon>
        <taxon>Viridiplantae</taxon>
        <taxon>Streptophyta</taxon>
        <taxon>Embryophyta</taxon>
        <taxon>Tracheophyta</taxon>
        <taxon>Spermatophyta</taxon>
        <taxon>Magnoliopsida</taxon>
        <taxon>eudicotyledons</taxon>
        <taxon>Gunneridae</taxon>
        <taxon>Pentapetalae</taxon>
        <taxon>rosids</taxon>
        <taxon>fabids</taxon>
        <taxon>Rosales</taxon>
        <taxon>Cannabaceae</taxon>
        <taxon>Trema</taxon>
    </lineage>
</organism>
<dbReference type="Pfam" id="PF01535">
    <property type="entry name" value="PPR"/>
    <property type="match status" value="1"/>
</dbReference>
<proteinExistence type="inferred from homology"/>
<comment type="caution">
    <text evidence="4">The sequence shown here is derived from an EMBL/GenBank/DDBJ whole genome shotgun (WGS) entry which is preliminary data.</text>
</comment>
<name>A0A2P5DII8_TREOI</name>
<feature type="repeat" description="PPR" evidence="3">
    <location>
        <begin position="430"/>
        <end position="464"/>
    </location>
</feature>
<dbReference type="OrthoDB" id="185373at2759"/>
<dbReference type="Proteomes" id="UP000237000">
    <property type="component" value="Unassembled WGS sequence"/>
</dbReference>
<feature type="repeat" description="PPR" evidence="3">
    <location>
        <begin position="360"/>
        <end position="394"/>
    </location>
</feature>
<dbReference type="Pfam" id="PF12854">
    <property type="entry name" value="PPR_1"/>
    <property type="match status" value="1"/>
</dbReference>
<dbReference type="PANTHER" id="PTHR47936:SF3">
    <property type="entry name" value="PENTACOTRIPEPTIDE-REPEAT REGION OF PRORP DOMAIN-CONTAINING PROTEIN"/>
    <property type="match status" value="1"/>
</dbReference>
<dbReference type="Gene3D" id="1.25.40.10">
    <property type="entry name" value="Tetratricopeptide repeat domain"/>
    <property type="match status" value="3"/>
</dbReference>
<dbReference type="PROSITE" id="PS51375">
    <property type="entry name" value="PPR"/>
    <property type="match status" value="3"/>
</dbReference>
<keyword evidence="5" id="KW-1185">Reference proteome</keyword>
<dbReference type="EMBL" id="JXTC01000268">
    <property type="protein sequence ID" value="PON73096.1"/>
    <property type="molecule type" value="Genomic_DNA"/>
</dbReference>
<keyword evidence="2" id="KW-0677">Repeat</keyword>
<protein>
    <submittedName>
        <fullName evidence="4">Tetratricopeptide-like helical domain containing protein</fullName>
    </submittedName>
</protein>
<dbReference type="InterPro" id="IPR002885">
    <property type="entry name" value="PPR_rpt"/>
</dbReference>
<evidence type="ECO:0000256" key="3">
    <source>
        <dbReference type="PROSITE-ProRule" id="PRU00708"/>
    </source>
</evidence>
<comment type="similarity">
    <text evidence="1">Belongs to the PPR family. P subfamily.</text>
</comment>
<feature type="repeat" description="PPR" evidence="3">
    <location>
        <begin position="295"/>
        <end position="329"/>
    </location>
</feature>
<evidence type="ECO:0000313" key="5">
    <source>
        <dbReference type="Proteomes" id="UP000237000"/>
    </source>
</evidence>
<dbReference type="InterPro" id="IPR011990">
    <property type="entry name" value="TPR-like_helical_dom_sf"/>
</dbReference>